<dbReference type="EMBL" id="BLKM01000329">
    <property type="protein sequence ID" value="GFG31764.1"/>
    <property type="molecule type" value="Genomic_DNA"/>
</dbReference>
<dbReference type="PANTHER" id="PTHR21625">
    <property type="entry name" value="NYD-SP28 PROTEIN"/>
    <property type="match status" value="1"/>
</dbReference>
<evidence type="ECO:0000256" key="2">
    <source>
        <dbReference type="ARBA" id="ARBA00023054"/>
    </source>
</evidence>
<comment type="similarity">
    <text evidence="1">Belongs to the DRC1 family.</text>
</comment>
<evidence type="ECO:0000256" key="3">
    <source>
        <dbReference type="SAM" id="Coils"/>
    </source>
</evidence>
<dbReference type="Proteomes" id="UP000502823">
    <property type="component" value="Unassembled WGS sequence"/>
</dbReference>
<dbReference type="InterPro" id="IPR039505">
    <property type="entry name" value="DRC1/2_N"/>
</dbReference>
<dbReference type="Pfam" id="PF14775">
    <property type="entry name" value="NYD-SP28_assoc"/>
    <property type="match status" value="1"/>
</dbReference>
<feature type="coiled-coil region" evidence="3">
    <location>
        <begin position="280"/>
        <end position="307"/>
    </location>
</feature>
<evidence type="ECO:0000313" key="7">
    <source>
        <dbReference type="Proteomes" id="UP000502823"/>
    </source>
</evidence>
<proteinExistence type="inferred from homology"/>
<dbReference type="PANTHER" id="PTHR21625:SF1">
    <property type="entry name" value="DYNEIN REGULATORY COMPLEX PROTEIN 1"/>
    <property type="match status" value="1"/>
</dbReference>
<dbReference type="GO" id="GO:0005858">
    <property type="term" value="C:axonemal dynein complex"/>
    <property type="evidence" value="ECO:0007669"/>
    <property type="project" value="InterPro"/>
</dbReference>
<dbReference type="GO" id="GO:0070286">
    <property type="term" value="P:axonemal dynein complex assembly"/>
    <property type="evidence" value="ECO:0007669"/>
    <property type="project" value="InterPro"/>
</dbReference>
<dbReference type="GO" id="GO:0003352">
    <property type="term" value="P:regulation of cilium movement"/>
    <property type="evidence" value="ECO:0007669"/>
    <property type="project" value="TreeGrafter"/>
</dbReference>
<feature type="domain" description="Dynein regulatory complex protein 1 C-terminal" evidence="5">
    <location>
        <begin position="654"/>
        <end position="712"/>
    </location>
</feature>
<gene>
    <name evidence="6" type="ORF">Cfor_04203</name>
</gene>
<dbReference type="FunCoup" id="A0A6L2PH32">
    <property type="interactions" value="20"/>
</dbReference>
<protein>
    <recommendedName>
        <fullName evidence="8">Dynein regulatory complex protein 1</fullName>
    </recommendedName>
</protein>
<dbReference type="Pfam" id="PF14772">
    <property type="entry name" value="NYD-SP28"/>
    <property type="match status" value="1"/>
</dbReference>
<accession>A0A6L2PH32</accession>
<feature type="coiled-coil region" evidence="3">
    <location>
        <begin position="227"/>
        <end position="254"/>
    </location>
</feature>
<feature type="domain" description="Dynein regulatory complex protein 1/2 N-terminal" evidence="4">
    <location>
        <begin position="55"/>
        <end position="155"/>
    </location>
</feature>
<comment type="caution">
    <text evidence="6">The sequence shown here is derived from an EMBL/GenBank/DDBJ whole genome shotgun (WGS) entry which is preliminary data.</text>
</comment>
<evidence type="ECO:0000256" key="1">
    <source>
        <dbReference type="ARBA" id="ARBA00009688"/>
    </source>
</evidence>
<evidence type="ECO:0000259" key="4">
    <source>
        <dbReference type="Pfam" id="PF14772"/>
    </source>
</evidence>
<reference evidence="7" key="1">
    <citation type="submission" date="2020-01" db="EMBL/GenBank/DDBJ databases">
        <title>Draft genome sequence of the Termite Coptotermes fromosanus.</title>
        <authorList>
            <person name="Itakura S."/>
            <person name="Yosikawa Y."/>
            <person name="Umezawa K."/>
        </authorList>
    </citation>
    <scope>NUCLEOTIDE SEQUENCE [LARGE SCALE GENOMIC DNA]</scope>
</reference>
<dbReference type="InterPro" id="IPR039750">
    <property type="entry name" value="DRC1/DRC2"/>
</dbReference>
<sequence>MKFLCCCRQQHCDPYQDLEEGNDRTMLEKQLESSEGQLQKVLLEGKELVTNVRIANDASEVKRRKGEVVAREERLKRLEDQANESAEKFSKISSRWKVILESNDPLDLHHDIEEQKVKCAELIAQKDVLIKELRTELKLADERFDKDQKKQKEDLWILAERIDNQIKVMRKAYKDELKLTELMEVNDKNWEALYKKREKLEVEHMQKKFQAVDKYEDEIYRIAVEHHEKFREVKIKLETDIQVLQQELELVKVQCLMNSEKLVYNYQVLKKREEENLIVQAQQKRRINRLQDVINNLKKDISKTEKSTETESAQLTEEVIRLQRSIVDIHSKADHFAEMNDRKYQQVWELNRDAAKKLLDKILDIDRMLHEQQLGLEWTSPDLSLLHQEDLALYQAAIQVVANLFTSEDAEVKNSESQSLVYPAAKGEVEKLNAWGISLLNILRLVAENSDFLAEQQLKELLGPHIDKEKMLIKMDRVFTGLGVRNEAEILMLRKCFLQYAQCSVCATSQEEKVPTMLKDSHEFFDSASSAGDTETAEAGLVLSTDIKSGADAAEEEQHLKDKDITASETSSTPVRSFADVKGSIILTKLHGKPICSDMHPLLIDPADVLKGLQDFVTKFAPEKYRPHRNLMYNLSTKHSILSRIISTEDVTTFWKRFREIFSPQQEKLWDGLLTGLQRYHRVLEDRHILNVETEKLRQQNTELRRLLRFYIENPRDESTFLSPQERLPPISGNCLQRTGKIKYAKTATSGGWKPTY</sequence>
<dbReference type="OrthoDB" id="10260459at2759"/>
<evidence type="ECO:0000313" key="6">
    <source>
        <dbReference type="EMBL" id="GFG31764.1"/>
    </source>
</evidence>
<keyword evidence="2 3" id="KW-0175">Coiled coil</keyword>
<evidence type="ECO:0008006" key="8">
    <source>
        <dbReference type="Google" id="ProtNLM"/>
    </source>
</evidence>
<feature type="coiled-coil region" evidence="3">
    <location>
        <begin position="24"/>
        <end position="150"/>
    </location>
</feature>
<dbReference type="InterPro" id="IPR029440">
    <property type="entry name" value="DRC1_C"/>
</dbReference>
<name>A0A6L2PH32_COPFO</name>
<evidence type="ECO:0000259" key="5">
    <source>
        <dbReference type="Pfam" id="PF14775"/>
    </source>
</evidence>
<dbReference type="GO" id="GO:0060285">
    <property type="term" value="P:cilium-dependent cell motility"/>
    <property type="evidence" value="ECO:0007669"/>
    <property type="project" value="TreeGrafter"/>
</dbReference>
<keyword evidence="7" id="KW-1185">Reference proteome</keyword>
<organism evidence="6 7">
    <name type="scientific">Coptotermes formosanus</name>
    <name type="common">Formosan subterranean termite</name>
    <dbReference type="NCBI Taxonomy" id="36987"/>
    <lineage>
        <taxon>Eukaryota</taxon>
        <taxon>Metazoa</taxon>
        <taxon>Ecdysozoa</taxon>
        <taxon>Arthropoda</taxon>
        <taxon>Hexapoda</taxon>
        <taxon>Insecta</taxon>
        <taxon>Pterygota</taxon>
        <taxon>Neoptera</taxon>
        <taxon>Polyneoptera</taxon>
        <taxon>Dictyoptera</taxon>
        <taxon>Blattodea</taxon>
        <taxon>Blattoidea</taxon>
        <taxon>Termitoidae</taxon>
        <taxon>Rhinotermitidae</taxon>
        <taxon>Coptotermes</taxon>
    </lineage>
</organism>
<dbReference type="AlphaFoldDB" id="A0A6L2PH32"/>
<dbReference type="InParanoid" id="A0A6L2PH32"/>